<name>A0A4S3KCL8_9GAMM</name>
<comment type="caution">
    <text evidence="1">The sequence shown here is derived from an EMBL/GenBank/DDBJ whole genome shotgun (WGS) entry which is preliminary data.</text>
</comment>
<proteinExistence type="predicted"/>
<dbReference type="Proteomes" id="UP000306317">
    <property type="component" value="Unassembled WGS sequence"/>
</dbReference>
<evidence type="ECO:0000313" key="2">
    <source>
        <dbReference type="Proteomes" id="UP000306317"/>
    </source>
</evidence>
<accession>A0A4S3KCL8</accession>
<dbReference type="EMBL" id="MWIO01000045">
    <property type="protein sequence ID" value="THD06150.1"/>
    <property type="molecule type" value="Genomic_DNA"/>
</dbReference>
<sequence>MNALPCINSRAADSYAARMGRDDARDQYAQKLADELEVSYQFDPEILSDAFADAAGTIGEYDKRYKCDPKAAQFLVDVRNATDDLACMHLIRKAMRHYIRERAVQDAEAQTEKAWGEV</sequence>
<dbReference type="AlphaFoldDB" id="A0A4S3KCL8"/>
<reference evidence="1 2" key="1">
    <citation type="submission" date="2017-02" db="EMBL/GenBank/DDBJ databases">
        <title>Whole genome sequencing of Rhodanobacter lindaniclasticus DSM 17932.</title>
        <authorList>
            <person name="Kumar S."/>
            <person name="Patil P."/>
            <person name="Patil P.B."/>
        </authorList>
    </citation>
    <scope>NUCLEOTIDE SEQUENCE [LARGE SCALE GENOMIC DNA]</scope>
    <source>
        <strain evidence="1 2">DSM 17932</strain>
    </source>
</reference>
<gene>
    <name evidence="1" type="ORF">B1991_14500</name>
</gene>
<protein>
    <submittedName>
        <fullName evidence="1">Uncharacterized protein</fullName>
    </submittedName>
</protein>
<keyword evidence="2" id="KW-1185">Reference proteome</keyword>
<evidence type="ECO:0000313" key="1">
    <source>
        <dbReference type="EMBL" id="THD06150.1"/>
    </source>
</evidence>
<organism evidence="1 2">
    <name type="scientific">Rhodanobacter lindaniclasticus</name>
    <dbReference type="NCBI Taxonomy" id="75310"/>
    <lineage>
        <taxon>Bacteria</taxon>
        <taxon>Pseudomonadati</taxon>
        <taxon>Pseudomonadota</taxon>
        <taxon>Gammaproteobacteria</taxon>
        <taxon>Lysobacterales</taxon>
        <taxon>Rhodanobacteraceae</taxon>
        <taxon>Rhodanobacter</taxon>
    </lineage>
</organism>
<dbReference type="RefSeq" id="WP_136259395.1">
    <property type="nucleotide sequence ID" value="NZ_MWIO01000045.1"/>
</dbReference>